<protein>
    <submittedName>
        <fullName evidence="1">Uncharacterized protein</fullName>
    </submittedName>
</protein>
<reference evidence="1" key="1">
    <citation type="submission" date="2014-09" db="EMBL/GenBank/DDBJ databases">
        <authorList>
            <person name="Magalhaes I.L.F."/>
            <person name="Oliveira U."/>
            <person name="Santos F.R."/>
            <person name="Vidigal T.H.D.A."/>
            <person name="Brescovit A.D."/>
            <person name="Santos A.J."/>
        </authorList>
    </citation>
    <scope>NUCLEOTIDE SEQUENCE</scope>
    <source>
        <tissue evidence="1">Shoot tissue taken approximately 20 cm above the soil surface</tissue>
    </source>
</reference>
<sequence>MSSMSMSHGRVIS</sequence>
<name>A0A0A8YI89_ARUDO</name>
<dbReference type="EMBL" id="GBRH01272702">
    <property type="protein sequence ID" value="JAD25193.1"/>
    <property type="molecule type" value="Transcribed_RNA"/>
</dbReference>
<proteinExistence type="predicted"/>
<reference evidence="1" key="2">
    <citation type="journal article" date="2015" name="Data Brief">
        <title>Shoot transcriptome of the giant reed, Arundo donax.</title>
        <authorList>
            <person name="Barrero R.A."/>
            <person name="Guerrero F.D."/>
            <person name="Moolhuijzen P."/>
            <person name="Goolsby J.A."/>
            <person name="Tidwell J."/>
            <person name="Bellgard S.E."/>
            <person name="Bellgard M.I."/>
        </authorList>
    </citation>
    <scope>NUCLEOTIDE SEQUENCE</scope>
    <source>
        <tissue evidence="1">Shoot tissue taken approximately 20 cm above the soil surface</tissue>
    </source>
</reference>
<evidence type="ECO:0000313" key="1">
    <source>
        <dbReference type="EMBL" id="JAD25193.1"/>
    </source>
</evidence>
<accession>A0A0A8YI89</accession>
<organism evidence="1">
    <name type="scientific">Arundo donax</name>
    <name type="common">Giant reed</name>
    <name type="synonym">Donax arundinaceus</name>
    <dbReference type="NCBI Taxonomy" id="35708"/>
    <lineage>
        <taxon>Eukaryota</taxon>
        <taxon>Viridiplantae</taxon>
        <taxon>Streptophyta</taxon>
        <taxon>Embryophyta</taxon>
        <taxon>Tracheophyta</taxon>
        <taxon>Spermatophyta</taxon>
        <taxon>Magnoliopsida</taxon>
        <taxon>Liliopsida</taxon>
        <taxon>Poales</taxon>
        <taxon>Poaceae</taxon>
        <taxon>PACMAD clade</taxon>
        <taxon>Arundinoideae</taxon>
        <taxon>Arundineae</taxon>
        <taxon>Arundo</taxon>
    </lineage>
</organism>